<dbReference type="InterPro" id="IPR051786">
    <property type="entry name" value="ASN_synthetase/amidase"/>
</dbReference>
<dbReference type="EMBL" id="JAVDRL010000008">
    <property type="protein sequence ID" value="MDR6532256.1"/>
    <property type="molecule type" value="Genomic_DNA"/>
</dbReference>
<sequence length="660" mass="72618">MCGIAGLFDIKGSRPYDPALLRRMIAAIAHRGPDGAGVHLEPGVALGHRRLAIIDIAGGAQPMETRDGALTVVFNGEIYNFHELRAELEDKGARFETRSDTEVLLHGWRAWREVLFSKLQGQFAFALWDQNEQTLVLGRDHFGKKPLHYQVSPDGTLAFASEIKALLTLPQADRALDAQAVEDFFTYGYVPDPKTIYRSIRKLPAGHYLLARRGRPPEIRRYWSLLETAPASGTVTPELLVETLAAAVKRRLVSDVPLGALLSGGVDSSAVVALMALQAGRPIDTFSIAFGDRDFDETSYARAVAERYATHHDVRRVSADDFEMMRRLPEIHDEPFGDVSAIPTFAVCAQARRSVTVAMSGDGGDEALAGYRRHAFHCVGERVRAHVAPSVRARLLGPLADIYPRGAWLPRPLRAKTTLRELSLDSASAYARMSSALPEEARAALLTTDFRKALGGYDAGDVVRTAFNADAPLDPLQRAQYADIMTYLPGDILTKVDRASMANSLEVRSPMLDPQFVAMAFWLPPALKLSRASGGKAILKRAMEPYLPRDLLYRPKQGFSAPIARWFRGPLRQAILSLADSPHLRDCGMIDTGRVRKMAIEHVEGFQDHSKALWLTWVFDAFLAHNAASGAQAANDQREEDPSPSDREIATRPAASSTLV</sequence>
<comment type="pathway">
    <text evidence="1">Amino-acid biosynthesis; L-asparagine biosynthesis; L-asparagine from L-aspartate (L-Gln route): step 1/1.</text>
</comment>
<comment type="catalytic activity">
    <reaction evidence="7">
        <text>L-aspartate + L-glutamine + ATP + H2O = L-asparagine + L-glutamate + AMP + diphosphate + H(+)</text>
        <dbReference type="Rhea" id="RHEA:12228"/>
        <dbReference type="ChEBI" id="CHEBI:15377"/>
        <dbReference type="ChEBI" id="CHEBI:15378"/>
        <dbReference type="ChEBI" id="CHEBI:29985"/>
        <dbReference type="ChEBI" id="CHEBI:29991"/>
        <dbReference type="ChEBI" id="CHEBI:30616"/>
        <dbReference type="ChEBI" id="CHEBI:33019"/>
        <dbReference type="ChEBI" id="CHEBI:58048"/>
        <dbReference type="ChEBI" id="CHEBI:58359"/>
        <dbReference type="ChEBI" id="CHEBI:456215"/>
        <dbReference type="EC" id="6.3.5.4"/>
    </reaction>
</comment>
<dbReference type="PROSITE" id="PS51278">
    <property type="entry name" value="GATASE_TYPE_2"/>
    <property type="match status" value="1"/>
</dbReference>
<dbReference type="Gene3D" id="3.60.20.10">
    <property type="entry name" value="Glutamine Phosphoribosylpyrophosphate, subunit 1, domain 1"/>
    <property type="match status" value="1"/>
</dbReference>
<dbReference type="GO" id="GO:0004066">
    <property type="term" value="F:asparagine synthase (glutamine-hydrolyzing) activity"/>
    <property type="evidence" value="ECO:0007669"/>
    <property type="project" value="UniProtKB-EC"/>
</dbReference>
<accession>A0ABU1N2E9</accession>
<protein>
    <recommendedName>
        <fullName evidence="3">asparagine synthase (glutamine-hydrolyzing)</fullName>
        <ecNumber evidence="3">6.3.5.4</ecNumber>
    </recommendedName>
</protein>
<keyword evidence="6" id="KW-0315">Glutamine amidotransferase</keyword>
<feature type="region of interest" description="Disordered" evidence="8">
    <location>
        <begin position="630"/>
        <end position="660"/>
    </location>
</feature>
<comment type="caution">
    <text evidence="10">The sequence shown here is derived from an EMBL/GenBank/DDBJ whole genome shotgun (WGS) entry which is preliminary data.</text>
</comment>
<feature type="domain" description="Glutamine amidotransferase type-2" evidence="9">
    <location>
        <begin position="2"/>
        <end position="214"/>
    </location>
</feature>
<keyword evidence="10" id="KW-0436">Ligase</keyword>
<dbReference type="Pfam" id="PF00733">
    <property type="entry name" value="Asn_synthase"/>
    <property type="match status" value="1"/>
</dbReference>
<dbReference type="PANTHER" id="PTHR43284:SF1">
    <property type="entry name" value="ASPARAGINE SYNTHETASE"/>
    <property type="match status" value="1"/>
</dbReference>
<comment type="similarity">
    <text evidence="2">Belongs to the asparagine synthetase family.</text>
</comment>
<evidence type="ECO:0000256" key="5">
    <source>
        <dbReference type="ARBA" id="ARBA00022840"/>
    </source>
</evidence>
<gene>
    <name evidence="10" type="ORF">J2800_003012</name>
</gene>
<keyword evidence="11" id="KW-1185">Reference proteome</keyword>
<dbReference type="PIRSF" id="PIRSF001589">
    <property type="entry name" value="Asn_synthetase_glu-h"/>
    <property type="match status" value="1"/>
</dbReference>
<dbReference type="EC" id="6.3.5.4" evidence="3"/>
<evidence type="ECO:0000256" key="1">
    <source>
        <dbReference type="ARBA" id="ARBA00005187"/>
    </source>
</evidence>
<name>A0ABU1N2E9_9CAUL</name>
<dbReference type="PANTHER" id="PTHR43284">
    <property type="entry name" value="ASPARAGINE SYNTHETASE (GLUTAMINE-HYDROLYZING)"/>
    <property type="match status" value="1"/>
</dbReference>
<dbReference type="NCBIfam" id="TIGR01536">
    <property type="entry name" value="asn_synth_AEB"/>
    <property type="match status" value="1"/>
</dbReference>
<dbReference type="Proteomes" id="UP001262754">
    <property type="component" value="Unassembled WGS sequence"/>
</dbReference>
<dbReference type="SUPFAM" id="SSF52402">
    <property type="entry name" value="Adenine nucleotide alpha hydrolases-like"/>
    <property type="match status" value="1"/>
</dbReference>
<evidence type="ECO:0000313" key="11">
    <source>
        <dbReference type="Proteomes" id="UP001262754"/>
    </source>
</evidence>
<dbReference type="InterPro" id="IPR033738">
    <property type="entry name" value="AsnB_N"/>
</dbReference>
<feature type="compositionally biased region" description="Basic and acidic residues" evidence="8">
    <location>
        <begin position="636"/>
        <end position="650"/>
    </location>
</feature>
<dbReference type="InterPro" id="IPR014729">
    <property type="entry name" value="Rossmann-like_a/b/a_fold"/>
</dbReference>
<evidence type="ECO:0000256" key="8">
    <source>
        <dbReference type="SAM" id="MobiDB-lite"/>
    </source>
</evidence>
<keyword evidence="5" id="KW-0067">ATP-binding</keyword>
<evidence type="ECO:0000313" key="10">
    <source>
        <dbReference type="EMBL" id="MDR6532256.1"/>
    </source>
</evidence>
<dbReference type="Pfam" id="PF13537">
    <property type="entry name" value="GATase_7"/>
    <property type="match status" value="1"/>
</dbReference>
<dbReference type="SUPFAM" id="SSF56235">
    <property type="entry name" value="N-terminal nucleophile aminohydrolases (Ntn hydrolases)"/>
    <property type="match status" value="1"/>
</dbReference>
<keyword evidence="4" id="KW-0547">Nucleotide-binding</keyword>
<dbReference type="InterPro" id="IPR001962">
    <property type="entry name" value="Asn_synthase"/>
</dbReference>
<evidence type="ECO:0000259" key="9">
    <source>
        <dbReference type="PROSITE" id="PS51278"/>
    </source>
</evidence>
<evidence type="ECO:0000256" key="6">
    <source>
        <dbReference type="ARBA" id="ARBA00022962"/>
    </source>
</evidence>
<dbReference type="InterPro" id="IPR017932">
    <property type="entry name" value="GATase_2_dom"/>
</dbReference>
<evidence type="ECO:0000256" key="4">
    <source>
        <dbReference type="ARBA" id="ARBA00022741"/>
    </source>
</evidence>
<dbReference type="CDD" id="cd01991">
    <property type="entry name" value="Asn_synthase_B_C"/>
    <property type="match status" value="1"/>
</dbReference>
<organism evidence="10 11">
    <name type="scientific">Caulobacter rhizosphaerae</name>
    <dbReference type="NCBI Taxonomy" id="2010972"/>
    <lineage>
        <taxon>Bacteria</taxon>
        <taxon>Pseudomonadati</taxon>
        <taxon>Pseudomonadota</taxon>
        <taxon>Alphaproteobacteria</taxon>
        <taxon>Caulobacterales</taxon>
        <taxon>Caulobacteraceae</taxon>
        <taxon>Caulobacter</taxon>
    </lineage>
</organism>
<dbReference type="CDD" id="cd00712">
    <property type="entry name" value="AsnB"/>
    <property type="match status" value="1"/>
</dbReference>
<proteinExistence type="inferred from homology"/>
<dbReference type="RefSeq" id="WP_310032694.1">
    <property type="nucleotide sequence ID" value="NZ_JAVDRL010000008.1"/>
</dbReference>
<dbReference type="InterPro" id="IPR006426">
    <property type="entry name" value="Asn_synth_AEB"/>
</dbReference>
<evidence type="ECO:0000256" key="3">
    <source>
        <dbReference type="ARBA" id="ARBA00012737"/>
    </source>
</evidence>
<reference evidence="10 11" key="1">
    <citation type="submission" date="2023-07" db="EMBL/GenBank/DDBJ databases">
        <title>Sorghum-associated microbial communities from plants grown in Nebraska, USA.</title>
        <authorList>
            <person name="Schachtman D."/>
        </authorList>
    </citation>
    <scope>NUCLEOTIDE SEQUENCE [LARGE SCALE GENOMIC DNA]</scope>
    <source>
        <strain evidence="10 11">DS2154</strain>
    </source>
</reference>
<dbReference type="Gene3D" id="3.40.50.620">
    <property type="entry name" value="HUPs"/>
    <property type="match status" value="1"/>
</dbReference>
<evidence type="ECO:0000256" key="7">
    <source>
        <dbReference type="ARBA" id="ARBA00048741"/>
    </source>
</evidence>
<dbReference type="InterPro" id="IPR029055">
    <property type="entry name" value="Ntn_hydrolases_N"/>
</dbReference>
<evidence type="ECO:0000256" key="2">
    <source>
        <dbReference type="ARBA" id="ARBA00005752"/>
    </source>
</evidence>